<evidence type="ECO:0000256" key="4">
    <source>
        <dbReference type="ARBA" id="ARBA00023163"/>
    </source>
</evidence>
<dbReference type="PROSITE" id="PS50931">
    <property type="entry name" value="HTH_LYSR"/>
    <property type="match status" value="1"/>
</dbReference>
<accession>A0A9D5UAP4</accession>
<dbReference type="InterPro" id="IPR036388">
    <property type="entry name" value="WH-like_DNA-bd_sf"/>
</dbReference>
<dbReference type="GO" id="GO:0032993">
    <property type="term" value="C:protein-DNA complex"/>
    <property type="evidence" value="ECO:0007669"/>
    <property type="project" value="TreeGrafter"/>
</dbReference>
<dbReference type="RefSeq" id="WP_193720846.1">
    <property type="nucleotide sequence ID" value="NZ_JACSPN010000022.1"/>
</dbReference>
<proteinExistence type="inferred from homology"/>
<sequence>MGRSLDVLAACEVFVAVADRESFTAGALAAGVSQSVASRRIGALEAHLGGRLFDRTSRRVALTAFGRGVLPGAARLVGAAADLVDDARRSRSRPLSVGVPPSVPPLVLAELCAAGAAGRLPLAPVAGNPAERAEAFRSGSTSLFLENVPPDRARWTASLGVGSHPDDDATGTFRLGELRPSRGRPMGALRRLWLQPEDDVPHVRDRLERARDEAGLAPVQVRVAESTVRALSEILVSDDLVLCTPSEARTYDLRWRPLGDQRLVRAHTLAAGDESLAERFLASCSPAVATLLGADGTGVAREPQTEQEPARG</sequence>
<dbReference type="AlphaFoldDB" id="A0A9D5UAP4"/>
<dbReference type="PANTHER" id="PTHR30346">
    <property type="entry name" value="TRANSCRIPTIONAL DUAL REGULATOR HCAR-RELATED"/>
    <property type="match status" value="1"/>
</dbReference>
<dbReference type="Proteomes" id="UP000822993">
    <property type="component" value="Unassembled WGS sequence"/>
</dbReference>
<dbReference type="InterPro" id="IPR000847">
    <property type="entry name" value="LysR_HTH_N"/>
</dbReference>
<feature type="domain" description="HTH lysR-type" evidence="5">
    <location>
        <begin position="6"/>
        <end position="63"/>
    </location>
</feature>
<evidence type="ECO:0000256" key="3">
    <source>
        <dbReference type="ARBA" id="ARBA00023125"/>
    </source>
</evidence>
<organism evidence="6 7">
    <name type="scientific">Oerskovia douganii</name>
    <dbReference type="NCBI Taxonomy" id="2762210"/>
    <lineage>
        <taxon>Bacteria</taxon>
        <taxon>Bacillati</taxon>
        <taxon>Actinomycetota</taxon>
        <taxon>Actinomycetes</taxon>
        <taxon>Micrococcales</taxon>
        <taxon>Cellulomonadaceae</taxon>
        <taxon>Oerskovia</taxon>
    </lineage>
</organism>
<comment type="caution">
    <text evidence="6">The sequence shown here is derived from an EMBL/GenBank/DDBJ whole genome shotgun (WGS) entry which is preliminary data.</text>
</comment>
<keyword evidence="3" id="KW-0238">DNA-binding</keyword>
<protein>
    <submittedName>
        <fullName evidence="6">LysR family transcriptional regulator</fullName>
    </submittedName>
</protein>
<evidence type="ECO:0000313" key="7">
    <source>
        <dbReference type="Proteomes" id="UP000822993"/>
    </source>
</evidence>
<name>A0A9D5UAP4_9CELL</name>
<dbReference type="EMBL" id="JACSPN010000022">
    <property type="protein sequence ID" value="MBE7701613.1"/>
    <property type="molecule type" value="Genomic_DNA"/>
</dbReference>
<evidence type="ECO:0000259" key="5">
    <source>
        <dbReference type="PROSITE" id="PS50931"/>
    </source>
</evidence>
<evidence type="ECO:0000313" key="6">
    <source>
        <dbReference type="EMBL" id="MBE7701613.1"/>
    </source>
</evidence>
<evidence type="ECO:0000256" key="1">
    <source>
        <dbReference type="ARBA" id="ARBA00009437"/>
    </source>
</evidence>
<dbReference type="PANTHER" id="PTHR30346:SF28">
    <property type="entry name" value="HTH-TYPE TRANSCRIPTIONAL REGULATOR CYNR"/>
    <property type="match status" value="1"/>
</dbReference>
<dbReference type="Gene3D" id="1.10.10.10">
    <property type="entry name" value="Winged helix-like DNA-binding domain superfamily/Winged helix DNA-binding domain"/>
    <property type="match status" value="1"/>
</dbReference>
<keyword evidence="7" id="KW-1185">Reference proteome</keyword>
<keyword evidence="2" id="KW-0805">Transcription regulation</keyword>
<comment type="similarity">
    <text evidence="1">Belongs to the LysR transcriptional regulatory family.</text>
</comment>
<dbReference type="SUPFAM" id="SSF46785">
    <property type="entry name" value="Winged helix' DNA-binding domain"/>
    <property type="match status" value="1"/>
</dbReference>
<reference evidence="6 7" key="1">
    <citation type="submission" date="2020-08" db="EMBL/GenBank/DDBJ databases">
        <title>A Genomic Blueprint of the Chicken Gut Microbiome.</title>
        <authorList>
            <person name="Gilroy R."/>
            <person name="Ravi A."/>
            <person name="Getino M."/>
            <person name="Pursley I."/>
            <person name="Horton D.L."/>
            <person name="Alikhan N.-F."/>
            <person name="Baker D."/>
            <person name="Gharbi K."/>
            <person name="Hall N."/>
            <person name="Watson M."/>
            <person name="Adriaenssens E.M."/>
            <person name="Foster-Nyarko E."/>
            <person name="Jarju S."/>
            <person name="Secka A."/>
            <person name="Antonio M."/>
            <person name="Oren A."/>
            <person name="Chaudhuri R."/>
            <person name="La Ragione R.M."/>
            <person name="Hildebrand F."/>
            <person name="Pallen M.J."/>
        </authorList>
    </citation>
    <scope>NUCLEOTIDE SEQUENCE [LARGE SCALE GENOMIC DNA]</scope>
    <source>
        <strain evidence="6 7">Sa1BUA8</strain>
    </source>
</reference>
<evidence type="ECO:0000256" key="2">
    <source>
        <dbReference type="ARBA" id="ARBA00023015"/>
    </source>
</evidence>
<keyword evidence="4" id="KW-0804">Transcription</keyword>
<gene>
    <name evidence="6" type="ORF">H9623_15075</name>
</gene>
<dbReference type="InterPro" id="IPR036390">
    <property type="entry name" value="WH_DNA-bd_sf"/>
</dbReference>
<dbReference type="Pfam" id="PF00126">
    <property type="entry name" value="HTH_1"/>
    <property type="match status" value="1"/>
</dbReference>
<dbReference type="GO" id="GO:0003700">
    <property type="term" value="F:DNA-binding transcription factor activity"/>
    <property type="evidence" value="ECO:0007669"/>
    <property type="project" value="InterPro"/>
</dbReference>
<dbReference type="GO" id="GO:0003677">
    <property type="term" value="F:DNA binding"/>
    <property type="evidence" value="ECO:0007669"/>
    <property type="project" value="UniProtKB-KW"/>
</dbReference>